<sequence length="50" mass="5356">MQAVASGHYLIRVGRSKTQVNVDDDVDVAVTPGATEPRSRSATQIERGSE</sequence>
<evidence type="ECO:0000313" key="2">
    <source>
        <dbReference type="EMBL" id="KFB51731.1"/>
    </source>
</evidence>
<feature type="region of interest" description="Disordered" evidence="1">
    <location>
        <begin position="29"/>
        <end position="50"/>
    </location>
</feature>
<protein>
    <submittedName>
        <fullName evidence="2 3">Uncharacterized protein</fullName>
    </submittedName>
</protein>
<evidence type="ECO:0000256" key="1">
    <source>
        <dbReference type="SAM" id="MobiDB-lite"/>
    </source>
</evidence>
<dbReference type="Proteomes" id="UP000030765">
    <property type="component" value="Unassembled WGS sequence"/>
</dbReference>
<organism evidence="2">
    <name type="scientific">Anopheles sinensis</name>
    <name type="common">Mosquito</name>
    <dbReference type="NCBI Taxonomy" id="74873"/>
    <lineage>
        <taxon>Eukaryota</taxon>
        <taxon>Metazoa</taxon>
        <taxon>Ecdysozoa</taxon>
        <taxon>Arthropoda</taxon>
        <taxon>Hexapoda</taxon>
        <taxon>Insecta</taxon>
        <taxon>Pterygota</taxon>
        <taxon>Neoptera</taxon>
        <taxon>Endopterygota</taxon>
        <taxon>Diptera</taxon>
        <taxon>Nematocera</taxon>
        <taxon>Culicoidea</taxon>
        <taxon>Culicidae</taxon>
        <taxon>Anophelinae</taxon>
        <taxon>Anopheles</taxon>
    </lineage>
</organism>
<reference evidence="2 4" key="1">
    <citation type="journal article" date="2014" name="BMC Genomics">
        <title>Genome sequence of Anopheles sinensis provides insight into genetics basis of mosquito competence for malaria parasites.</title>
        <authorList>
            <person name="Zhou D."/>
            <person name="Zhang D."/>
            <person name="Ding G."/>
            <person name="Shi L."/>
            <person name="Hou Q."/>
            <person name="Ye Y."/>
            <person name="Xu Y."/>
            <person name="Zhou H."/>
            <person name="Xiong C."/>
            <person name="Li S."/>
            <person name="Yu J."/>
            <person name="Hong S."/>
            <person name="Yu X."/>
            <person name="Zou P."/>
            <person name="Chen C."/>
            <person name="Chang X."/>
            <person name="Wang W."/>
            <person name="Lv Y."/>
            <person name="Sun Y."/>
            <person name="Ma L."/>
            <person name="Shen B."/>
            <person name="Zhu C."/>
        </authorList>
    </citation>
    <scope>NUCLEOTIDE SEQUENCE [LARGE SCALE GENOMIC DNA]</scope>
</reference>
<reference evidence="3" key="2">
    <citation type="submission" date="2020-05" db="UniProtKB">
        <authorList>
            <consortium name="EnsemblMetazoa"/>
        </authorList>
    </citation>
    <scope>IDENTIFICATION</scope>
</reference>
<accession>A0A084WND7</accession>
<feature type="compositionally biased region" description="Polar residues" evidence="1">
    <location>
        <begin position="40"/>
        <end position="50"/>
    </location>
</feature>
<dbReference type="AlphaFoldDB" id="A0A084WND7"/>
<proteinExistence type="predicted"/>
<name>A0A084WND7_ANOSI</name>
<dbReference type="EnsemblMetazoa" id="ASIC019822-RA">
    <property type="protein sequence ID" value="ASIC019822-PA"/>
    <property type="gene ID" value="ASIC019822"/>
</dbReference>
<dbReference type="EMBL" id="KE525352">
    <property type="protein sequence ID" value="KFB51731.1"/>
    <property type="molecule type" value="Genomic_DNA"/>
</dbReference>
<evidence type="ECO:0000313" key="3">
    <source>
        <dbReference type="EnsemblMetazoa" id="ASIC019822-PA"/>
    </source>
</evidence>
<evidence type="ECO:0000313" key="4">
    <source>
        <dbReference type="Proteomes" id="UP000030765"/>
    </source>
</evidence>
<dbReference type="VEuPathDB" id="VectorBase:ASIC019822"/>
<keyword evidence="4" id="KW-1185">Reference proteome</keyword>
<gene>
    <name evidence="2" type="ORF">ZHAS_00019822</name>
</gene>
<dbReference type="EMBL" id="ATLV01024590">
    <property type="status" value="NOT_ANNOTATED_CDS"/>
    <property type="molecule type" value="Genomic_DNA"/>
</dbReference>